<name>A0A6B9XWP6_PICSI</name>
<keyword evidence="1" id="KW-0496">Mitochondrion</keyword>
<accession>A0A6B9XWP6</accession>
<dbReference type="EMBL" id="MK697699">
    <property type="protein sequence ID" value="QHR90037.1"/>
    <property type="molecule type" value="Genomic_DNA"/>
</dbReference>
<reference evidence="1" key="1">
    <citation type="submission" date="2019-03" db="EMBL/GenBank/DDBJ databases">
        <title>Largest Complete Mitochondrial Genome of a Gymnosperm, Sitka Spruce (Picea sitchensis), Indicates Complex Physical Structure.</title>
        <authorList>
            <person name="Jackman S.D."/>
            <person name="Coombe L."/>
            <person name="Warren R."/>
            <person name="Kirk H."/>
            <person name="Trinh E."/>
            <person name="McLeod T."/>
            <person name="Pleasance S."/>
            <person name="Pandoh P."/>
            <person name="Zhao Y."/>
            <person name="Coope R."/>
            <person name="Bousquet J."/>
            <person name="Bohlmann J.C."/>
            <person name="Jones S.J.M."/>
            <person name="Birol I."/>
        </authorList>
    </citation>
    <scope>NUCLEOTIDE SEQUENCE</scope>
    <source>
        <strain evidence="1">Q903</strain>
    </source>
</reference>
<proteinExistence type="predicted"/>
<evidence type="ECO:0000313" key="1">
    <source>
        <dbReference type="EMBL" id="QHR90037.1"/>
    </source>
</evidence>
<dbReference type="AlphaFoldDB" id="A0A6B9XWP6"/>
<organism evidence="1">
    <name type="scientific">Picea sitchensis</name>
    <name type="common">Sitka spruce</name>
    <name type="synonym">Pinus sitchensis</name>
    <dbReference type="NCBI Taxonomy" id="3332"/>
    <lineage>
        <taxon>Eukaryota</taxon>
        <taxon>Viridiplantae</taxon>
        <taxon>Streptophyta</taxon>
        <taxon>Embryophyta</taxon>
        <taxon>Tracheophyta</taxon>
        <taxon>Spermatophyta</taxon>
        <taxon>Pinopsida</taxon>
        <taxon>Pinidae</taxon>
        <taxon>Conifers I</taxon>
        <taxon>Pinales</taxon>
        <taxon>Pinaceae</taxon>
        <taxon>Picea</taxon>
    </lineage>
</organism>
<gene>
    <name evidence="1" type="primary">orf04083</name>
    <name evidence="1" type="ORF">Q903MT_gene4060</name>
</gene>
<geneLocation type="mitochondrion" evidence="1"/>
<protein>
    <submittedName>
        <fullName evidence="1">Uncharacterized protein</fullName>
    </submittedName>
</protein>
<sequence length="29" mass="3528">MLLYPPMEQKPLFYLQVLMKEPYLALAMR</sequence>